<dbReference type="RefSeq" id="WP_345264761.1">
    <property type="nucleotide sequence ID" value="NZ_BAABIM010000002.1"/>
</dbReference>
<comment type="caution">
    <text evidence="1">The sequence shown here is derived from an EMBL/GenBank/DDBJ whole genome shotgun (WGS) entry which is preliminary data.</text>
</comment>
<keyword evidence="2" id="KW-1185">Reference proteome</keyword>
<evidence type="ECO:0000313" key="2">
    <source>
        <dbReference type="Proteomes" id="UP001500621"/>
    </source>
</evidence>
<gene>
    <name evidence="1" type="ORF">GCM10023226_17220</name>
</gene>
<evidence type="ECO:0008006" key="3">
    <source>
        <dbReference type="Google" id="ProtNLM"/>
    </source>
</evidence>
<organism evidence="1 2">
    <name type="scientific">Nocardioides nanhaiensis</name>
    <dbReference type="NCBI Taxonomy" id="1476871"/>
    <lineage>
        <taxon>Bacteria</taxon>
        <taxon>Bacillati</taxon>
        <taxon>Actinomycetota</taxon>
        <taxon>Actinomycetes</taxon>
        <taxon>Propionibacteriales</taxon>
        <taxon>Nocardioidaceae</taxon>
        <taxon>Nocardioides</taxon>
    </lineage>
</organism>
<protein>
    <recommendedName>
        <fullName evidence="3">Type II toxin-antitoxin system HicA family toxin</fullName>
    </recommendedName>
</protein>
<name>A0ABP8W3R7_9ACTN</name>
<dbReference type="EMBL" id="BAABIM010000002">
    <property type="protein sequence ID" value="GAA4680611.1"/>
    <property type="molecule type" value="Genomic_DNA"/>
</dbReference>
<evidence type="ECO:0000313" key="1">
    <source>
        <dbReference type="EMBL" id="GAA4680611.1"/>
    </source>
</evidence>
<accession>A0ABP8W3R7</accession>
<proteinExistence type="predicted"/>
<dbReference type="Proteomes" id="UP001500621">
    <property type="component" value="Unassembled WGS sequence"/>
</dbReference>
<reference evidence="2" key="1">
    <citation type="journal article" date="2019" name="Int. J. Syst. Evol. Microbiol.">
        <title>The Global Catalogue of Microorganisms (GCM) 10K type strain sequencing project: providing services to taxonomists for standard genome sequencing and annotation.</title>
        <authorList>
            <consortium name="The Broad Institute Genomics Platform"/>
            <consortium name="The Broad Institute Genome Sequencing Center for Infectious Disease"/>
            <person name="Wu L."/>
            <person name="Ma J."/>
        </authorList>
    </citation>
    <scope>NUCLEOTIDE SEQUENCE [LARGE SCALE GENOMIC DNA]</scope>
    <source>
        <strain evidence="2">JCM 18127</strain>
    </source>
</reference>
<sequence length="65" mass="7514">MDKDVRQLVKAAARQGFEAVPHGAHVRVTNKRTGEWTTLAKTPSDYRWRKNAIANLRRMGFNPHR</sequence>